<dbReference type="SUPFAM" id="SSF158472">
    <property type="entry name" value="HAMP domain-like"/>
    <property type="match status" value="1"/>
</dbReference>
<dbReference type="Pfam" id="PF12729">
    <property type="entry name" value="4HB_MCP_1"/>
    <property type="match status" value="1"/>
</dbReference>
<evidence type="ECO:0008006" key="7">
    <source>
        <dbReference type="Google" id="ProtNLM"/>
    </source>
</evidence>
<dbReference type="SMART" id="SM00267">
    <property type="entry name" value="GGDEF"/>
    <property type="match status" value="1"/>
</dbReference>
<dbReference type="SMART" id="SM00052">
    <property type="entry name" value="EAL"/>
    <property type="match status" value="1"/>
</dbReference>
<dbReference type="PANTHER" id="PTHR44757:SF2">
    <property type="entry name" value="BIOFILM ARCHITECTURE MAINTENANCE PROTEIN MBAA"/>
    <property type="match status" value="1"/>
</dbReference>
<keyword evidence="1" id="KW-0472">Membrane</keyword>
<reference evidence="5 6" key="1">
    <citation type="journal article" date="2018" name="Arch. Microbiol.">
        <title>New insights into the metabolic potential of the phototrophic purple bacterium Rhodopila globiformis DSM 161(T) from its draft genome sequence and evidence for a vanadium-dependent nitrogenase.</title>
        <authorList>
            <person name="Imhoff J.F."/>
            <person name="Rahn T."/>
            <person name="Kunzel S."/>
            <person name="Neulinger S.C."/>
        </authorList>
    </citation>
    <scope>NUCLEOTIDE SEQUENCE [LARGE SCALE GENOMIC DNA]</scope>
    <source>
        <strain evidence="5 6">DSM 16996</strain>
    </source>
</reference>
<dbReference type="Pfam" id="PF00672">
    <property type="entry name" value="HAMP"/>
    <property type="match status" value="1"/>
</dbReference>
<name>A0A2S6NEU9_9HYPH</name>
<comment type="caution">
    <text evidence="5">The sequence shown here is derived from an EMBL/GenBank/DDBJ whole genome shotgun (WGS) entry which is preliminary data.</text>
</comment>
<dbReference type="CDD" id="cd06225">
    <property type="entry name" value="HAMP"/>
    <property type="match status" value="1"/>
</dbReference>
<dbReference type="SUPFAM" id="SSF55073">
    <property type="entry name" value="Nucleotide cyclase"/>
    <property type="match status" value="1"/>
</dbReference>
<feature type="domain" description="EAL" evidence="2">
    <location>
        <begin position="458"/>
        <end position="708"/>
    </location>
</feature>
<keyword evidence="6" id="KW-1185">Reference proteome</keyword>
<dbReference type="Gene3D" id="3.20.20.450">
    <property type="entry name" value="EAL domain"/>
    <property type="match status" value="1"/>
</dbReference>
<dbReference type="InterPro" id="IPR024478">
    <property type="entry name" value="HlyB_4HB_MCP"/>
</dbReference>
<dbReference type="AlphaFoldDB" id="A0A2S6NEU9"/>
<dbReference type="PROSITE" id="PS50887">
    <property type="entry name" value="GGDEF"/>
    <property type="match status" value="1"/>
</dbReference>
<evidence type="ECO:0000259" key="4">
    <source>
        <dbReference type="PROSITE" id="PS50887"/>
    </source>
</evidence>
<dbReference type="Gene3D" id="6.10.340.10">
    <property type="match status" value="1"/>
</dbReference>
<dbReference type="Proteomes" id="UP000239089">
    <property type="component" value="Unassembled WGS sequence"/>
</dbReference>
<evidence type="ECO:0000313" key="5">
    <source>
        <dbReference type="EMBL" id="PPQ33099.1"/>
    </source>
</evidence>
<dbReference type="SUPFAM" id="SSF141868">
    <property type="entry name" value="EAL domain-like"/>
    <property type="match status" value="1"/>
</dbReference>
<dbReference type="SMART" id="SM00304">
    <property type="entry name" value="HAMP"/>
    <property type="match status" value="1"/>
</dbReference>
<evidence type="ECO:0000256" key="1">
    <source>
        <dbReference type="SAM" id="Phobius"/>
    </source>
</evidence>
<proteinExistence type="predicted"/>
<dbReference type="GO" id="GO:0016020">
    <property type="term" value="C:membrane"/>
    <property type="evidence" value="ECO:0007669"/>
    <property type="project" value="InterPro"/>
</dbReference>
<dbReference type="InterPro" id="IPR035919">
    <property type="entry name" value="EAL_sf"/>
</dbReference>
<dbReference type="EMBL" id="NHSJ01000029">
    <property type="protein sequence ID" value="PPQ33099.1"/>
    <property type="molecule type" value="Genomic_DNA"/>
</dbReference>
<dbReference type="InterPro" id="IPR029787">
    <property type="entry name" value="Nucleotide_cyclase"/>
</dbReference>
<evidence type="ECO:0000259" key="3">
    <source>
        <dbReference type="PROSITE" id="PS50885"/>
    </source>
</evidence>
<organism evidence="5 6">
    <name type="scientific">Rhodoblastus sphagnicola</name>
    <dbReference type="NCBI Taxonomy" id="333368"/>
    <lineage>
        <taxon>Bacteria</taxon>
        <taxon>Pseudomonadati</taxon>
        <taxon>Pseudomonadota</taxon>
        <taxon>Alphaproteobacteria</taxon>
        <taxon>Hyphomicrobiales</taxon>
        <taxon>Rhodoblastaceae</taxon>
        <taxon>Rhodoblastus</taxon>
    </lineage>
</organism>
<dbReference type="Pfam" id="PF00990">
    <property type="entry name" value="GGDEF"/>
    <property type="match status" value="1"/>
</dbReference>
<dbReference type="InterPro" id="IPR003660">
    <property type="entry name" value="HAMP_dom"/>
</dbReference>
<evidence type="ECO:0000313" key="6">
    <source>
        <dbReference type="Proteomes" id="UP000239089"/>
    </source>
</evidence>
<protein>
    <recommendedName>
        <fullName evidence="7">GGDEF domain-containing protein</fullName>
    </recommendedName>
</protein>
<dbReference type="NCBIfam" id="TIGR00254">
    <property type="entry name" value="GGDEF"/>
    <property type="match status" value="1"/>
</dbReference>
<dbReference type="InterPro" id="IPR043128">
    <property type="entry name" value="Rev_trsase/Diguanyl_cyclase"/>
</dbReference>
<dbReference type="InterPro" id="IPR001633">
    <property type="entry name" value="EAL_dom"/>
</dbReference>
<dbReference type="PANTHER" id="PTHR44757">
    <property type="entry name" value="DIGUANYLATE CYCLASE DGCP"/>
    <property type="match status" value="1"/>
</dbReference>
<dbReference type="CDD" id="cd01948">
    <property type="entry name" value="EAL"/>
    <property type="match status" value="1"/>
</dbReference>
<evidence type="ECO:0000259" key="2">
    <source>
        <dbReference type="PROSITE" id="PS50883"/>
    </source>
</evidence>
<dbReference type="Pfam" id="PF00563">
    <property type="entry name" value="EAL"/>
    <property type="match status" value="1"/>
</dbReference>
<feature type="domain" description="GGDEF" evidence="4">
    <location>
        <begin position="315"/>
        <end position="449"/>
    </location>
</feature>
<dbReference type="InterPro" id="IPR000160">
    <property type="entry name" value="GGDEF_dom"/>
</dbReference>
<dbReference type="PROSITE" id="PS50885">
    <property type="entry name" value="HAMP"/>
    <property type="match status" value="1"/>
</dbReference>
<dbReference type="InterPro" id="IPR052155">
    <property type="entry name" value="Biofilm_reg_signaling"/>
</dbReference>
<dbReference type="RefSeq" id="WP_104506392.1">
    <property type="nucleotide sequence ID" value="NZ_NHSJ01000029.1"/>
</dbReference>
<gene>
    <name evidence="5" type="ORF">CCR94_02960</name>
</gene>
<keyword evidence="1" id="KW-1133">Transmembrane helix</keyword>
<sequence>MTPAERDHRSWAGSIHVRMTLVIFGFIALIASVTSISIFGLKAVDAKMKFIEQVGLVETHYFAGLGDKLSEMRLMEVTVHHAENETERAETLEALAQSRETVGLLITQGDAIMPGRVNVELFDRFRAAWKHYAELHDRQFSTMNNRSHPGGVESLIHKAYVETEQALDLLDEASQNQITREVQDADALSDSIMTMMIVASVFATGAALLLYGRARKNLFTPLREITEALTALAQGRTDVELSHRQARDEIADLASAFRIFRANLAELEHAHSAAKLARKAAEAMAHQDPLTNLPNRRALAAKLRAFLQGDGEPAKVCALLIVDLDRFKPVNDLLGHMVGDLVLCEVAKRLEEAVVHGGLVARLGGDEFAAVMPLADGCDPQPARDLAKRIRDSLRAPIAVGDHRIEIDASIGIAVSDGASDPAGLLSAADIAMYSAKRSDQDRICLFKPEMEGALRRRVGLEKALRRALKAGEITPHYQPIVDLGARRIRGFEILARWRDPQLGQISPEIFIPLAEQQGLIFDLSMAMLAQACRDAADWPEDIGLSINVSPVQLRDRRFPEDLLASLRAHGFPPQRLEIEITETALIGDVDLVRDILVRLRAAGLKVSLDDFGMGFSSLNHLRQFKIDKVKIDKSFTKTIFEDPESALIVRSVLHLAHGLNLMTVAEGVEDERTADMMSLMGCDFGQGYHFGKAVPAAEAAALAARPAGQAVAAA</sequence>
<accession>A0A2S6NEU9</accession>
<feature type="transmembrane region" description="Helical" evidence="1">
    <location>
        <begin position="20"/>
        <end position="41"/>
    </location>
</feature>
<feature type="domain" description="HAMP" evidence="3">
    <location>
        <begin position="216"/>
        <end position="269"/>
    </location>
</feature>
<dbReference type="PROSITE" id="PS50883">
    <property type="entry name" value="EAL"/>
    <property type="match status" value="1"/>
</dbReference>
<dbReference type="GO" id="GO:0007165">
    <property type="term" value="P:signal transduction"/>
    <property type="evidence" value="ECO:0007669"/>
    <property type="project" value="InterPro"/>
</dbReference>
<dbReference type="Gene3D" id="3.30.70.270">
    <property type="match status" value="1"/>
</dbReference>
<dbReference type="CDD" id="cd01949">
    <property type="entry name" value="GGDEF"/>
    <property type="match status" value="1"/>
</dbReference>
<keyword evidence="1" id="KW-0812">Transmembrane</keyword>